<proteinExistence type="inferred from homology"/>
<dbReference type="NCBIfam" id="NF002543">
    <property type="entry name" value="PRK02101.1-4"/>
    <property type="match status" value="1"/>
</dbReference>
<comment type="similarity">
    <text evidence="1">Belongs to the UPF0246 family.</text>
</comment>
<dbReference type="InterPro" id="IPR005583">
    <property type="entry name" value="YaaA"/>
</dbReference>
<dbReference type="OrthoDB" id="9777133at2"/>
<dbReference type="GO" id="GO:0033194">
    <property type="term" value="P:response to hydroperoxide"/>
    <property type="evidence" value="ECO:0007669"/>
    <property type="project" value="TreeGrafter"/>
</dbReference>
<dbReference type="PANTHER" id="PTHR30283:SF4">
    <property type="entry name" value="PEROXIDE STRESS RESISTANCE PROTEIN YAAA"/>
    <property type="match status" value="1"/>
</dbReference>
<keyword evidence="3" id="KW-1185">Reference proteome</keyword>
<organism evidence="2 3">
    <name type="scientific">Streptococcus cuniculi</name>
    <dbReference type="NCBI Taxonomy" id="1432788"/>
    <lineage>
        <taxon>Bacteria</taxon>
        <taxon>Bacillati</taxon>
        <taxon>Bacillota</taxon>
        <taxon>Bacilli</taxon>
        <taxon>Lactobacillales</taxon>
        <taxon>Streptococcaceae</taxon>
        <taxon>Streptococcus</taxon>
    </lineage>
</organism>
<evidence type="ECO:0000313" key="3">
    <source>
        <dbReference type="Proteomes" id="UP000186890"/>
    </source>
</evidence>
<dbReference type="Proteomes" id="UP000186890">
    <property type="component" value="Unassembled WGS sequence"/>
</dbReference>
<dbReference type="Pfam" id="PF03883">
    <property type="entry name" value="H2O2_YaaD"/>
    <property type="match status" value="1"/>
</dbReference>
<name>A0A1Q8E861_9STRE</name>
<dbReference type="PANTHER" id="PTHR30283">
    <property type="entry name" value="PEROXIDE STRESS RESPONSE PROTEIN YAAA"/>
    <property type="match status" value="1"/>
</dbReference>
<comment type="caution">
    <text evidence="2">The sequence shown here is derived from an EMBL/GenBank/DDBJ whole genome shotgun (WGS) entry which is preliminary data.</text>
</comment>
<accession>A0A1Q8E861</accession>
<protein>
    <recommendedName>
        <fullName evidence="1">UPF0246 protein BU202_05805</fullName>
    </recommendedName>
</protein>
<reference evidence="3" key="1">
    <citation type="submission" date="2016-12" db="EMBL/GenBank/DDBJ databases">
        <authorList>
            <person name="Gulvik C.A."/>
        </authorList>
    </citation>
    <scope>NUCLEOTIDE SEQUENCE [LARGE SCALE GENOMIC DNA]</scope>
    <source>
        <strain evidence="3">NED12-00049-6B</strain>
    </source>
</reference>
<sequence length="245" mass="28426">MKIILPNAKELNTNLENHPFAPLSEKSRAVLEALGQMSVADLAAFYKLKEDKAELEADRWYRIAHQQAKSYPAWTLYDGLMYRYMKRRDLTDAEQVYLERHVLIATGFYGLISPFTLISPHRLDFQGQLKVKGQSLKQFWRAQYDEELADEDLIISLASSEFEQVFSPAIQKHMVQIIFMEDKKGQLKIHSTISKKGRGRLVSLMAEQDVQTLDKLRQLTFDGFAYRADLSEERKIVFVRKHVPV</sequence>
<gene>
    <name evidence="2" type="ORF">BU202_05805</name>
</gene>
<dbReference type="AlphaFoldDB" id="A0A1Q8E861"/>
<dbReference type="HAMAP" id="MF_00652">
    <property type="entry name" value="UPF0246"/>
    <property type="match status" value="1"/>
</dbReference>
<dbReference type="EMBL" id="MSJM01000004">
    <property type="protein sequence ID" value="OLF47972.1"/>
    <property type="molecule type" value="Genomic_DNA"/>
</dbReference>
<dbReference type="RefSeq" id="WP_075104843.1">
    <property type="nucleotide sequence ID" value="NZ_MSJM01000004.1"/>
</dbReference>
<evidence type="ECO:0000313" key="2">
    <source>
        <dbReference type="EMBL" id="OLF47972.1"/>
    </source>
</evidence>
<dbReference type="GO" id="GO:0005829">
    <property type="term" value="C:cytosol"/>
    <property type="evidence" value="ECO:0007669"/>
    <property type="project" value="TreeGrafter"/>
</dbReference>
<evidence type="ECO:0000256" key="1">
    <source>
        <dbReference type="HAMAP-Rule" id="MF_00652"/>
    </source>
</evidence>